<protein>
    <recommendedName>
        <fullName evidence="4">MARVEL domain-containing protein</fullName>
    </recommendedName>
</protein>
<feature type="transmembrane region" description="Helical" evidence="1">
    <location>
        <begin position="100"/>
        <end position="124"/>
    </location>
</feature>
<keyword evidence="1" id="KW-1133">Transmembrane helix</keyword>
<evidence type="ECO:0000256" key="1">
    <source>
        <dbReference type="SAM" id="Phobius"/>
    </source>
</evidence>
<organism evidence="2 3">
    <name type="scientific">Coprinopsis marcescibilis</name>
    <name type="common">Agaric fungus</name>
    <name type="synonym">Psathyrella marcescibilis</name>
    <dbReference type="NCBI Taxonomy" id="230819"/>
    <lineage>
        <taxon>Eukaryota</taxon>
        <taxon>Fungi</taxon>
        <taxon>Dikarya</taxon>
        <taxon>Basidiomycota</taxon>
        <taxon>Agaricomycotina</taxon>
        <taxon>Agaricomycetes</taxon>
        <taxon>Agaricomycetidae</taxon>
        <taxon>Agaricales</taxon>
        <taxon>Agaricineae</taxon>
        <taxon>Psathyrellaceae</taxon>
        <taxon>Coprinopsis</taxon>
    </lineage>
</organism>
<evidence type="ECO:0008006" key="4">
    <source>
        <dbReference type="Google" id="ProtNLM"/>
    </source>
</evidence>
<keyword evidence="1" id="KW-0472">Membrane</keyword>
<accession>A0A5C3L389</accession>
<dbReference type="OrthoDB" id="2628419at2759"/>
<keyword evidence="3" id="KW-1185">Reference proteome</keyword>
<reference evidence="2 3" key="1">
    <citation type="journal article" date="2019" name="Nat. Ecol. Evol.">
        <title>Megaphylogeny resolves global patterns of mushroom evolution.</title>
        <authorList>
            <person name="Varga T."/>
            <person name="Krizsan K."/>
            <person name="Foldi C."/>
            <person name="Dima B."/>
            <person name="Sanchez-Garcia M."/>
            <person name="Sanchez-Ramirez S."/>
            <person name="Szollosi G.J."/>
            <person name="Szarkandi J.G."/>
            <person name="Papp V."/>
            <person name="Albert L."/>
            <person name="Andreopoulos W."/>
            <person name="Angelini C."/>
            <person name="Antonin V."/>
            <person name="Barry K.W."/>
            <person name="Bougher N.L."/>
            <person name="Buchanan P."/>
            <person name="Buyck B."/>
            <person name="Bense V."/>
            <person name="Catcheside P."/>
            <person name="Chovatia M."/>
            <person name="Cooper J."/>
            <person name="Damon W."/>
            <person name="Desjardin D."/>
            <person name="Finy P."/>
            <person name="Geml J."/>
            <person name="Haridas S."/>
            <person name="Hughes K."/>
            <person name="Justo A."/>
            <person name="Karasinski D."/>
            <person name="Kautmanova I."/>
            <person name="Kiss B."/>
            <person name="Kocsube S."/>
            <person name="Kotiranta H."/>
            <person name="LaButti K.M."/>
            <person name="Lechner B.E."/>
            <person name="Liimatainen K."/>
            <person name="Lipzen A."/>
            <person name="Lukacs Z."/>
            <person name="Mihaltcheva S."/>
            <person name="Morgado L.N."/>
            <person name="Niskanen T."/>
            <person name="Noordeloos M.E."/>
            <person name="Ohm R.A."/>
            <person name="Ortiz-Santana B."/>
            <person name="Ovrebo C."/>
            <person name="Racz N."/>
            <person name="Riley R."/>
            <person name="Savchenko A."/>
            <person name="Shiryaev A."/>
            <person name="Soop K."/>
            <person name="Spirin V."/>
            <person name="Szebenyi C."/>
            <person name="Tomsovsky M."/>
            <person name="Tulloss R.E."/>
            <person name="Uehling J."/>
            <person name="Grigoriev I.V."/>
            <person name="Vagvolgyi C."/>
            <person name="Papp T."/>
            <person name="Martin F.M."/>
            <person name="Miettinen O."/>
            <person name="Hibbett D.S."/>
            <person name="Nagy L.G."/>
        </authorList>
    </citation>
    <scope>NUCLEOTIDE SEQUENCE [LARGE SCALE GENOMIC DNA]</scope>
    <source>
        <strain evidence="2 3">CBS 121175</strain>
    </source>
</reference>
<feature type="transmembrane region" description="Helical" evidence="1">
    <location>
        <begin position="176"/>
        <end position="202"/>
    </location>
</feature>
<dbReference type="AlphaFoldDB" id="A0A5C3L389"/>
<proteinExistence type="predicted"/>
<evidence type="ECO:0000313" key="2">
    <source>
        <dbReference type="EMBL" id="TFK27464.1"/>
    </source>
</evidence>
<dbReference type="EMBL" id="ML210164">
    <property type="protein sequence ID" value="TFK27464.1"/>
    <property type="molecule type" value="Genomic_DNA"/>
</dbReference>
<feature type="transmembrane region" description="Helical" evidence="1">
    <location>
        <begin position="136"/>
        <end position="156"/>
    </location>
</feature>
<sequence length="229" mass="25482">MAFSTTEYLTTTITSLTACITLMISLSYLVALSRVYKYAQAHPKALNKVSGVWIQRYAPYAYVVLVLTSLCEVAIASWLLLQYRFHHNYPNVPALTAIRFLMFSSCWTTITAGAYSMLFVHPTWSKYPIVSVGSQSIWILVTWIFWIVGAGLTNGAVPRLLMDLTTCGDAAYCGHIRAVFAVAVVESLILTGGMATVMWLAWHSARDAWSLNSRPFSVMSRASMLFAPR</sequence>
<feature type="transmembrane region" description="Helical" evidence="1">
    <location>
        <begin position="57"/>
        <end position="80"/>
    </location>
</feature>
<feature type="transmembrane region" description="Helical" evidence="1">
    <location>
        <begin position="12"/>
        <end position="36"/>
    </location>
</feature>
<dbReference type="Proteomes" id="UP000307440">
    <property type="component" value="Unassembled WGS sequence"/>
</dbReference>
<evidence type="ECO:0000313" key="3">
    <source>
        <dbReference type="Proteomes" id="UP000307440"/>
    </source>
</evidence>
<name>A0A5C3L389_COPMA</name>
<gene>
    <name evidence="2" type="ORF">FA15DRAFT_586270</name>
</gene>
<keyword evidence="1" id="KW-0812">Transmembrane</keyword>